<accession>A0ABY2BB87</accession>
<organism evidence="1 2">
    <name type="scientific">Kribbella orskensis</name>
    <dbReference type="NCBI Taxonomy" id="2512216"/>
    <lineage>
        <taxon>Bacteria</taxon>
        <taxon>Bacillati</taxon>
        <taxon>Actinomycetota</taxon>
        <taxon>Actinomycetes</taxon>
        <taxon>Propionibacteriales</taxon>
        <taxon>Kribbellaceae</taxon>
        <taxon>Kribbella</taxon>
    </lineage>
</organism>
<protein>
    <submittedName>
        <fullName evidence="1">Uncharacterized protein</fullName>
    </submittedName>
</protein>
<evidence type="ECO:0000313" key="1">
    <source>
        <dbReference type="EMBL" id="TCO14891.1"/>
    </source>
</evidence>
<dbReference type="Proteomes" id="UP000295818">
    <property type="component" value="Unassembled WGS sequence"/>
</dbReference>
<reference evidence="1 2" key="1">
    <citation type="journal article" date="2015" name="Stand. Genomic Sci.">
        <title>Genomic Encyclopedia of Bacterial and Archaeal Type Strains, Phase III: the genomes of soil and plant-associated and newly described type strains.</title>
        <authorList>
            <person name="Whitman W.B."/>
            <person name="Woyke T."/>
            <person name="Klenk H.P."/>
            <person name="Zhou Y."/>
            <person name="Lilburn T.G."/>
            <person name="Beck B.J."/>
            <person name="De Vos P."/>
            <person name="Vandamme P."/>
            <person name="Eisen J.A."/>
            <person name="Garrity G."/>
            <person name="Hugenholtz P."/>
            <person name="Kyrpides N.C."/>
        </authorList>
    </citation>
    <scope>NUCLEOTIDE SEQUENCE [LARGE SCALE GENOMIC DNA]</scope>
    <source>
        <strain evidence="1 2">VKM Ac-2538</strain>
    </source>
</reference>
<keyword evidence="2" id="KW-1185">Reference proteome</keyword>
<proteinExistence type="predicted"/>
<sequence>MYGMNLAALHAIADERREHWAEAGALCEVVDGPLTDKPAAWLILSTDKFAAQLTVWVSGEAEMEWGTPERGDARHCDIDTLEDLRACVSDLEDALGLT</sequence>
<evidence type="ECO:0000313" key="2">
    <source>
        <dbReference type="Proteomes" id="UP000295818"/>
    </source>
</evidence>
<name>A0ABY2BB87_9ACTN</name>
<gene>
    <name evidence="1" type="ORF">EV644_1193</name>
</gene>
<dbReference type="EMBL" id="SLWM01000019">
    <property type="protein sequence ID" value="TCO14891.1"/>
    <property type="molecule type" value="Genomic_DNA"/>
</dbReference>
<comment type="caution">
    <text evidence="1">The sequence shown here is derived from an EMBL/GenBank/DDBJ whole genome shotgun (WGS) entry which is preliminary data.</text>
</comment>